<dbReference type="InterPro" id="IPR038305">
    <property type="entry name" value="HeLo_sf"/>
</dbReference>
<dbReference type="AlphaFoldDB" id="A0AAN6VS34"/>
<sequence>MAALFQDHKVLHSRYGLSKVEAPGSNKSTPSAILGTLASKLQIRTSSLTIAHVDAGLPWLSFTRRPALPTAIRWAVDDKRKFADLVQHLKDFNDDLEALTTELNVLQCQRDLIREEVGSIIDVEELANIETARMGVRDPVADAASLRLFQIQENNNNALGMRPMLTKYYWGRLPSTPTIKPGSSWISRLSLLATLIPERICPIKSYIACRWLVVDEYSPLGDPSPLHLSGKRPLHSVRSYLEQNSHLKFLVFKEYTCSHNTNSARMTEATQSCVYLVSDALCSTLNSLNLEAEPPVFCPAMELRSPYEWFFNNREMLDEKRPLQLARGRDARSMKAAELLLEYTQSCMVHTYQEIEHSRTGSKMVRWDHLPLIFPPGGVVIERHSDGEDDDRAFPLNQYIIDATTYEQLHQPRSISRQYKALRFKIDDSEDSEKDMTALELDMAEMELEERIRETEEESREHDDMENCEADGDISPKRRRFFTCQPHVIRGFHLRDHVWRNLLVDRVRWVDEKWGPSQDMVVGEPKKIFLERLLARTRKPGPNVPRNGWLIPAKVVMAVRGPGANEAVDAVSLIAKRALYRVRISTESEAGSAEGIFRQTASLASEWGCIVLIEDLLGTYRSRRRPLETLNATVAPLLRFLDTFGGIVIFSLPDEDLEVDPRVEERVCATLYFEYEVASPENRKALWRQSVKAEGKSDPKTEFYLDRLAGYELSWDSIRSLAVAVPRDVSIRPYRQSIDWGLLLKLAAKKAQKGSELDVTTDNYAIFGE</sequence>
<dbReference type="PANTHER" id="PTHR46411:SF2">
    <property type="entry name" value="AAA+ ATPASE DOMAIN-CONTAINING PROTEIN"/>
    <property type="match status" value="1"/>
</dbReference>
<evidence type="ECO:0000313" key="3">
    <source>
        <dbReference type="EMBL" id="KAK4156614.1"/>
    </source>
</evidence>
<evidence type="ECO:0000259" key="2">
    <source>
        <dbReference type="Pfam" id="PF14479"/>
    </source>
</evidence>
<comment type="caution">
    <text evidence="3">The sequence shown here is derived from an EMBL/GenBank/DDBJ whole genome shotgun (WGS) entry which is preliminary data.</text>
</comment>
<name>A0AAN6VS34_9PEZI</name>
<proteinExistence type="predicted"/>
<dbReference type="PANTHER" id="PTHR46411">
    <property type="entry name" value="FAMILY ATPASE, PUTATIVE-RELATED"/>
    <property type="match status" value="1"/>
</dbReference>
<feature type="coiled-coil region" evidence="1">
    <location>
        <begin position="429"/>
        <end position="465"/>
    </location>
</feature>
<gene>
    <name evidence="3" type="ORF">C8A00DRAFT_30467</name>
</gene>
<dbReference type="Gene3D" id="1.20.120.1020">
    <property type="entry name" value="Prion-inhibition and propagation, HeLo domain"/>
    <property type="match status" value="1"/>
</dbReference>
<evidence type="ECO:0000256" key="1">
    <source>
        <dbReference type="SAM" id="Coils"/>
    </source>
</evidence>
<evidence type="ECO:0000313" key="4">
    <source>
        <dbReference type="Proteomes" id="UP001302745"/>
    </source>
</evidence>
<feature type="domain" description="Prion-inhibition and propagation HeLo" evidence="2">
    <location>
        <begin position="3"/>
        <end position="127"/>
    </location>
</feature>
<accession>A0AAN6VS34</accession>
<feature type="coiled-coil region" evidence="1">
    <location>
        <begin position="89"/>
        <end position="116"/>
    </location>
</feature>
<dbReference type="EMBL" id="MU856864">
    <property type="protein sequence ID" value="KAK4156614.1"/>
    <property type="molecule type" value="Genomic_DNA"/>
</dbReference>
<organism evidence="3 4">
    <name type="scientific">Chaetomidium leptoderma</name>
    <dbReference type="NCBI Taxonomy" id="669021"/>
    <lineage>
        <taxon>Eukaryota</taxon>
        <taxon>Fungi</taxon>
        <taxon>Dikarya</taxon>
        <taxon>Ascomycota</taxon>
        <taxon>Pezizomycotina</taxon>
        <taxon>Sordariomycetes</taxon>
        <taxon>Sordariomycetidae</taxon>
        <taxon>Sordariales</taxon>
        <taxon>Chaetomiaceae</taxon>
        <taxon>Chaetomidium</taxon>
    </lineage>
</organism>
<reference evidence="3" key="2">
    <citation type="submission" date="2023-05" db="EMBL/GenBank/DDBJ databases">
        <authorList>
            <consortium name="Lawrence Berkeley National Laboratory"/>
            <person name="Steindorff A."/>
            <person name="Hensen N."/>
            <person name="Bonometti L."/>
            <person name="Westerberg I."/>
            <person name="Brannstrom I.O."/>
            <person name="Guillou S."/>
            <person name="Cros-Aarteil S."/>
            <person name="Calhoun S."/>
            <person name="Haridas S."/>
            <person name="Kuo A."/>
            <person name="Mondo S."/>
            <person name="Pangilinan J."/>
            <person name="Riley R."/>
            <person name="Labutti K."/>
            <person name="Andreopoulos B."/>
            <person name="Lipzen A."/>
            <person name="Chen C."/>
            <person name="Yanf M."/>
            <person name="Daum C."/>
            <person name="Ng V."/>
            <person name="Clum A."/>
            <person name="Ohm R."/>
            <person name="Martin F."/>
            <person name="Silar P."/>
            <person name="Natvig D."/>
            <person name="Lalanne C."/>
            <person name="Gautier V."/>
            <person name="Ament-Velasquez S.L."/>
            <person name="Kruys A."/>
            <person name="Hutchinson M.I."/>
            <person name="Powell A.J."/>
            <person name="Barry K."/>
            <person name="Miller A.N."/>
            <person name="Grigoriev I.V."/>
            <person name="Debuchy R."/>
            <person name="Gladieux P."/>
            <person name="Thoren M.H."/>
            <person name="Johannesson H."/>
        </authorList>
    </citation>
    <scope>NUCLEOTIDE SEQUENCE</scope>
    <source>
        <strain evidence="3">CBS 538.74</strain>
    </source>
</reference>
<keyword evidence="1" id="KW-0175">Coiled coil</keyword>
<dbReference type="Pfam" id="PF14479">
    <property type="entry name" value="HeLo"/>
    <property type="match status" value="1"/>
</dbReference>
<keyword evidence="4" id="KW-1185">Reference proteome</keyword>
<protein>
    <recommendedName>
        <fullName evidence="2">Prion-inhibition and propagation HeLo domain-containing protein</fullName>
    </recommendedName>
</protein>
<reference evidence="3" key="1">
    <citation type="journal article" date="2023" name="Mol. Phylogenet. Evol.">
        <title>Genome-scale phylogeny and comparative genomics of the fungal order Sordariales.</title>
        <authorList>
            <person name="Hensen N."/>
            <person name="Bonometti L."/>
            <person name="Westerberg I."/>
            <person name="Brannstrom I.O."/>
            <person name="Guillou S."/>
            <person name="Cros-Aarteil S."/>
            <person name="Calhoun S."/>
            <person name="Haridas S."/>
            <person name="Kuo A."/>
            <person name="Mondo S."/>
            <person name="Pangilinan J."/>
            <person name="Riley R."/>
            <person name="LaButti K."/>
            <person name="Andreopoulos B."/>
            <person name="Lipzen A."/>
            <person name="Chen C."/>
            <person name="Yan M."/>
            <person name="Daum C."/>
            <person name="Ng V."/>
            <person name="Clum A."/>
            <person name="Steindorff A."/>
            <person name="Ohm R.A."/>
            <person name="Martin F."/>
            <person name="Silar P."/>
            <person name="Natvig D.O."/>
            <person name="Lalanne C."/>
            <person name="Gautier V."/>
            <person name="Ament-Velasquez S.L."/>
            <person name="Kruys A."/>
            <person name="Hutchinson M.I."/>
            <person name="Powell A.J."/>
            <person name="Barry K."/>
            <person name="Miller A.N."/>
            <person name="Grigoriev I.V."/>
            <person name="Debuchy R."/>
            <person name="Gladieux P."/>
            <person name="Hiltunen Thoren M."/>
            <person name="Johannesson H."/>
        </authorList>
    </citation>
    <scope>NUCLEOTIDE SEQUENCE</scope>
    <source>
        <strain evidence="3">CBS 538.74</strain>
    </source>
</reference>
<dbReference type="Proteomes" id="UP001302745">
    <property type="component" value="Unassembled WGS sequence"/>
</dbReference>
<dbReference type="InterPro" id="IPR029498">
    <property type="entry name" value="HeLo_dom"/>
</dbReference>